<dbReference type="SUPFAM" id="SSF69618">
    <property type="entry name" value="HemD-like"/>
    <property type="match status" value="1"/>
</dbReference>
<organism evidence="11 12">
    <name type="scientific">Xanthomonas cannabis</name>
    <dbReference type="NCBI Taxonomy" id="1885674"/>
    <lineage>
        <taxon>Bacteria</taxon>
        <taxon>Pseudomonadati</taxon>
        <taxon>Pseudomonadota</taxon>
        <taxon>Gammaproteobacteria</taxon>
        <taxon>Lysobacterales</taxon>
        <taxon>Lysobacteraceae</taxon>
        <taxon>Xanthomonas</taxon>
    </lineage>
</organism>
<name>A0ABR6JLN3_9XANT</name>
<dbReference type="Gene3D" id="3.40.50.10090">
    <property type="match status" value="2"/>
</dbReference>
<comment type="function">
    <text evidence="6 9">Catalyzes cyclization of the linear tetrapyrrole, hydroxymethylbilane, to the macrocyclic uroporphyrinogen III.</text>
</comment>
<dbReference type="NCBIfam" id="NF006454">
    <property type="entry name" value="PRK08811.1"/>
    <property type="match status" value="1"/>
</dbReference>
<keyword evidence="4 9" id="KW-0456">Lyase</keyword>
<dbReference type="PANTHER" id="PTHR38042:SF1">
    <property type="entry name" value="UROPORPHYRINOGEN-III SYNTHASE, CHLOROPLASTIC"/>
    <property type="match status" value="1"/>
</dbReference>
<comment type="caution">
    <text evidence="11">The sequence shown here is derived from an EMBL/GenBank/DDBJ whole genome shotgun (WGS) entry which is preliminary data.</text>
</comment>
<evidence type="ECO:0000256" key="1">
    <source>
        <dbReference type="ARBA" id="ARBA00004772"/>
    </source>
</evidence>
<dbReference type="GO" id="GO:0004852">
    <property type="term" value="F:uroporphyrinogen-III synthase activity"/>
    <property type="evidence" value="ECO:0007669"/>
    <property type="project" value="UniProtKB-EC"/>
</dbReference>
<comment type="pathway">
    <text evidence="1 9">Porphyrin-containing compound metabolism; protoporphyrin-IX biosynthesis; coproporphyrinogen-III from 5-aminolevulinate: step 3/4.</text>
</comment>
<dbReference type="EMBL" id="JACHNS010000004">
    <property type="protein sequence ID" value="MBB4593699.1"/>
    <property type="molecule type" value="Genomic_DNA"/>
</dbReference>
<dbReference type="CDD" id="cd06578">
    <property type="entry name" value="HemD"/>
    <property type="match status" value="1"/>
</dbReference>
<evidence type="ECO:0000256" key="8">
    <source>
        <dbReference type="ARBA" id="ARBA00048617"/>
    </source>
</evidence>
<protein>
    <recommendedName>
        <fullName evidence="7 9">Uroporphyrinogen-III synthase</fullName>
        <ecNumber evidence="3 9">4.2.1.75</ecNumber>
    </recommendedName>
</protein>
<feature type="domain" description="Tetrapyrrole biosynthesis uroporphyrinogen III synthase" evidence="10">
    <location>
        <begin position="25"/>
        <end position="239"/>
    </location>
</feature>
<evidence type="ECO:0000259" key="10">
    <source>
        <dbReference type="Pfam" id="PF02602"/>
    </source>
</evidence>
<keyword evidence="12" id="KW-1185">Reference proteome</keyword>
<evidence type="ECO:0000256" key="9">
    <source>
        <dbReference type="RuleBase" id="RU366031"/>
    </source>
</evidence>
<dbReference type="PANTHER" id="PTHR38042">
    <property type="entry name" value="UROPORPHYRINOGEN-III SYNTHASE, CHLOROPLASTIC"/>
    <property type="match status" value="1"/>
</dbReference>
<dbReference type="InterPro" id="IPR036108">
    <property type="entry name" value="4pyrrol_syn_uPrphyn_synt_sf"/>
</dbReference>
<proteinExistence type="inferred from homology"/>
<comment type="catalytic activity">
    <reaction evidence="8 9">
        <text>hydroxymethylbilane = uroporphyrinogen III + H2O</text>
        <dbReference type="Rhea" id="RHEA:18965"/>
        <dbReference type="ChEBI" id="CHEBI:15377"/>
        <dbReference type="ChEBI" id="CHEBI:57308"/>
        <dbReference type="ChEBI" id="CHEBI:57845"/>
        <dbReference type="EC" id="4.2.1.75"/>
    </reaction>
</comment>
<evidence type="ECO:0000256" key="3">
    <source>
        <dbReference type="ARBA" id="ARBA00013109"/>
    </source>
</evidence>
<evidence type="ECO:0000256" key="4">
    <source>
        <dbReference type="ARBA" id="ARBA00023239"/>
    </source>
</evidence>
<comment type="similarity">
    <text evidence="2 9">Belongs to the uroporphyrinogen-III synthase family.</text>
</comment>
<sequence>MTRPAPATAAWTLISLRPSGEHGPLRRAAARHGARVLALSPWRLTPNDTDQARTALHQALRAPIVVFTSPAAVQAAQRLAPLQRLPQAQWVSVGDGTARALHACGIDEVVRPSRMDSEGLLALPLFQPPLSSVGLVTAPGGRGMLAPALEHRGARILRADVYQRLALPLRTGQVKALAAAMPRSVLALSSAEALALVLQQLPNALAQAWRQQPVVASSDRMLASAQAAGFTRVARAEGPLPVQLAAAAAAVVTSSRPC</sequence>
<dbReference type="InterPro" id="IPR039793">
    <property type="entry name" value="UROS/Hem4"/>
</dbReference>
<evidence type="ECO:0000256" key="5">
    <source>
        <dbReference type="ARBA" id="ARBA00023244"/>
    </source>
</evidence>
<evidence type="ECO:0000256" key="6">
    <source>
        <dbReference type="ARBA" id="ARBA00037589"/>
    </source>
</evidence>
<accession>A0ABR6JLN3</accession>
<dbReference type="Pfam" id="PF02602">
    <property type="entry name" value="HEM4"/>
    <property type="match status" value="1"/>
</dbReference>
<evidence type="ECO:0000313" key="11">
    <source>
        <dbReference type="EMBL" id="MBB4593699.1"/>
    </source>
</evidence>
<evidence type="ECO:0000256" key="2">
    <source>
        <dbReference type="ARBA" id="ARBA00008133"/>
    </source>
</evidence>
<dbReference type="Proteomes" id="UP000554726">
    <property type="component" value="Unassembled WGS sequence"/>
</dbReference>
<dbReference type="InterPro" id="IPR003754">
    <property type="entry name" value="4pyrrol_synth_uPrphyn_synth"/>
</dbReference>
<reference evidence="11 12" key="1">
    <citation type="submission" date="2020-08" db="EMBL/GenBank/DDBJ databases">
        <title>Studying the diversity of plant-associated saprophytic bacteria and their role in host health and plant-pathogen interactions.</title>
        <authorList>
            <person name="Potnis N."/>
        </authorList>
    </citation>
    <scope>NUCLEOTIDE SEQUENCE [LARGE SCALE GENOMIC DNA]</scope>
    <source>
        <strain evidence="11 12">F16</strain>
    </source>
</reference>
<evidence type="ECO:0000313" key="12">
    <source>
        <dbReference type="Proteomes" id="UP000554726"/>
    </source>
</evidence>
<evidence type="ECO:0000256" key="7">
    <source>
        <dbReference type="ARBA" id="ARBA00040167"/>
    </source>
</evidence>
<dbReference type="EC" id="4.2.1.75" evidence="3 9"/>
<keyword evidence="5 9" id="KW-0627">Porphyrin biosynthesis</keyword>
<gene>
    <name evidence="11" type="ORF">FHR60_002383</name>
</gene>